<dbReference type="InterPro" id="IPR029052">
    <property type="entry name" value="Metallo-depent_PP-like"/>
</dbReference>
<organism evidence="2 3">
    <name type="scientific">Gemmata obscuriglobus</name>
    <dbReference type="NCBI Taxonomy" id="114"/>
    <lineage>
        <taxon>Bacteria</taxon>
        <taxon>Pseudomonadati</taxon>
        <taxon>Planctomycetota</taxon>
        <taxon>Planctomycetia</taxon>
        <taxon>Gemmatales</taxon>
        <taxon>Gemmataceae</taxon>
        <taxon>Gemmata</taxon>
    </lineage>
</organism>
<protein>
    <recommendedName>
        <fullName evidence="1">Calcineurin-like phosphoesterase domain-containing protein</fullName>
    </recommendedName>
</protein>
<dbReference type="PANTHER" id="PTHR11668:SF496">
    <property type="entry name" value="SERINE_THREONINE-PROTEIN PHOSPHATASE"/>
    <property type="match status" value="1"/>
</dbReference>
<evidence type="ECO:0000259" key="1">
    <source>
        <dbReference type="Pfam" id="PF00149"/>
    </source>
</evidence>
<dbReference type="InterPro" id="IPR050341">
    <property type="entry name" value="PP1_catalytic_subunit"/>
</dbReference>
<dbReference type="Pfam" id="PF00149">
    <property type="entry name" value="Metallophos"/>
    <property type="match status" value="1"/>
</dbReference>
<evidence type="ECO:0000313" key="2">
    <source>
        <dbReference type="EMBL" id="AWM40739.1"/>
    </source>
</evidence>
<dbReference type="KEGG" id="gog:C1280_29640"/>
<dbReference type="InterPro" id="IPR004843">
    <property type="entry name" value="Calcineurin-like_PHP"/>
</dbReference>
<evidence type="ECO:0000313" key="3">
    <source>
        <dbReference type="Proteomes" id="UP000245802"/>
    </source>
</evidence>
<proteinExistence type="predicted"/>
<gene>
    <name evidence="2" type="ORF">C1280_29640</name>
</gene>
<dbReference type="GO" id="GO:0016787">
    <property type="term" value="F:hydrolase activity"/>
    <property type="evidence" value="ECO:0007669"/>
    <property type="project" value="InterPro"/>
</dbReference>
<dbReference type="PANTHER" id="PTHR11668">
    <property type="entry name" value="SERINE/THREONINE PROTEIN PHOSPHATASE"/>
    <property type="match status" value="1"/>
</dbReference>
<name>A0A2Z3H1U2_9BACT</name>
<dbReference type="OrthoDB" id="272116at2"/>
<sequence length="293" mass="32140">MGVHPARRGPPVPAPDRMLTHLRQALALVRATPGRRGHTVSLENCTDVLVAGDLHGHVGHFQALLKLADLAAHPTRHFVLQEVIHGKFRYPKGGDKSHQLVDLFCALKGQFPKQVHYLPGNHELAQWTNRPVMKADENQNRRFEEGVTEAYGPAFGPQIYAAYLDLFRALPVALRTPSGVLITHSLPAARFLPVFDPARLETEAYRDEDLQAGGAVHSLLWGRDTSADAAANFLRKMGCDLLVSGHIASEDGFLVPNDRQVIVDCAESPAGFVLFPADRVLTHAELVACVRTL</sequence>
<dbReference type="SUPFAM" id="SSF56300">
    <property type="entry name" value="Metallo-dependent phosphatases"/>
    <property type="match status" value="1"/>
</dbReference>
<reference evidence="2 3" key="1">
    <citation type="submission" date="2018-01" db="EMBL/GenBank/DDBJ databases">
        <title>G. obscuriglobus.</title>
        <authorList>
            <person name="Franke J."/>
            <person name="Blomberg W."/>
            <person name="Selmecki A."/>
        </authorList>
    </citation>
    <scope>NUCLEOTIDE SEQUENCE [LARGE SCALE GENOMIC DNA]</scope>
    <source>
        <strain evidence="2 3">DSM 5831</strain>
    </source>
</reference>
<accession>A0A2Z3H1U2</accession>
<dbReference type="Gene3D" id="3.60.21.10">
    <property type="match status" value="1"/>
</dbReference>
<dbReference type="AlphaFoldDB" id="A0A2Z3H1U2"/>
<dbReference type="EMBL" id="CP025958">
    <property type="protein sequence ID" value="AWM40739.1"/>
    <property type="molecule type" value="Genomic_DNA"/>
</dbReference>
<dbReference type="Proteomes" id="UP000245802">
    <property type="component" value="Chromosome"/>
</dbReference>
<keyword evidence="3" id="KW-1185">Reference proteome</keyword>
<feature type="domain" description="Calcineurin-like phosphoesterase" evidence="1">
    <location>
        <begin position="48"/>
        <end position="247"/>
    </location>
</feature>